<reference evidence="10 11" key="4">
    <citation type="journal article" date="2009" name="Appl. Environ. Microbiol.">
        <title>Comparative genome-wide transcriptional profiling of Azorhizobium caulinodans ORS571 grown under free-living and symbiotic conditions.</title>
        <authorList>
            <person name="Tsukada S."/>
            <person name="Aono T."/>
            <person name="Akiba N."/>
            <person name="Lee KB."/>
            <person name="Liu CT."/>
            <person name="Toyazaki H."/>
            <person name="Oyaizu H."/>
        </authorList>
    </citation>
    <scope>NUCLEOTIDE SEQUENCE [LARGE SCALE GENOMIC DNA]</scope>
    <source>
        <strain evidence="11">ATCC 43989 / DSM 5975 / JCM 20966 / LMG 6465 / NBRC 14845 / NCIMB 13405 / ORS 571</strain>
    </source>
</reference>
<dbReference type="PANTHER" id="PTHR24221">
    <property type="entry name" value="ATP-BINDING CASSETTE SUB-FAMILY B"/>
    <property type="match status" value="1"/>
</dbReference>
<evidence type="ECO:0000313" key="11">
    <source>
        <dbReference type="Proteomes" id="UP000000270"/>
    </source>
</evidence>
<evidence type="ECO:0000259" key="8">
    <source>
        <dbReference type="PROSITE" id="PS50893"/>
    </source>
</evidence>
<organism evidence="10 11">
    <name type="scientific">Azorhizobium caulinodans (strain ATCC 43989 / DSM 5975 / JCM 20966 / LMG 6465 / NBRC 14845 / NCIMB 13405 / ORS 571)</name>
    <dbReference type="NCBI Taxonomy" id="438753"/>
    <lineage>
        <taxon>Bacteria</taxon>
        <taxon>Pseudomonadati</taxon>
        <taxon>Pseudomonadota</taxon>
        <taxon>Alphaproteobacteria</taxon>
        <taxon>Hyphomicrobiales</taxon>
        <taxon>Xanthobacteraceae</taxon>
        <taxon>Azorhizobium</taxon>
    </lineage>
</organism>
<feature type="transmembrane region" description="Helical" evidence="7">
    <location>
        <begin position="55"/>
        <end position="75"/>
    </location>
</feature>
<accession>A8IMN2</accession>
<proteinExistence type="predicted"/>
<evidence type="ECO:0000256" key="3">
    <source>
        <dbReference type="ARBA" id="ARBA00022741"/>
    </source>
</evidence>
<dbReference type="GO" id="GO:0005886">
    <property type="term" value="C:plasma membrane"/>
    <property type="evidence" value="ECO:0007669"/>
    <property type="project" value="UniProtKB-SubCell"/>
</dbReference>
<keyword evidence="11" id="KW-1185">Reference proteome</keyword>
<dbReference type="GO" id="GO:0034775">
    <property type="term" value="P:glutathione transmembrane transport"/>
    <property type="evidence" value="ECO:0007669"/>
    <property type="project" value="InterPro"/>
</dbReference>
<keyword evidence="6 7" id="KW-0472">Membrane</keyword>
<sequence>MSARLFARARVPLRPLAAIVRLFWAERGPRLLAGALLAGVTVLAGFALLSLSGWFLAATAIAGLSAGTALAFDVFTPAAAIRFLALARTGGRYGERLVTHDATLGVLAGLRERLFRGWATPEAARALGLRPARLLFRLTEDIDAIGQLYLRVLVPAGAAVLLALVAGVGLGLVAGSGPGIALCAGLMVVGLGLPLAGARAAYRHSRRRAYATESLRARAIDLVAGQTELVMAGRLPAQCEAVARADRTLAEADLALNRIETRVGAGFGIAASVLVAGALLLAGVLARQGTIDGPVAAALVLGALAVLEPFAGLRRGALELGRILLAAGRLGPRLTDRRPLRGPLRAEAGIAVRVSRVDLRQRAAHRTLLDDVSLTILPGERVALVGASGAGKSSLLGLIAGERSPTDGTVESLCATLLTQRTELFQDTVRDNLRLAAPTASDEALWEALTAAGLAADIAGLPAGLDTRLGEGGLGLSGGQGRRLALARLLLRDTPVWLLDEPTEGLDGETARAVLARLTACAEGRTLVVATHIRREAELCDRLLVMAQGRIIARLARGEPGFDAMLAGLRPD</sequence>
<dbReference type="InterPro" id="IPR014223">
    <property type="entry name" value="ABC_CydC/D"/>
</dbReference>
<dbReference type="Gene3D" id="3.40.50.300">
    <property type="entry name" value="P-loop containing nucleotide triphosphate hydrolases"/>
    <property type="match status" value="1"/>
</dbReference>
<evidence type="ECO:0000259" key="9">
    <source>
        <dbReference type="PROSITE" id="PS50929"/>
    </source>
</evidence>
<dbReference type="InterPro" id="IPR039421">
    <property type="entry name" value="Type_1_exporter"/>
</dbReference>
<dbReference type="NCBIfam" id="TIGR02868">
    <property type="entry name" value="CydC"/>
    <property type="match status" value="1"/>
</dbReference>
<keyword evidence="4 10" id="KW-0067">ATP-binding</keyword>
<dbReference type="InterPro" id="IPR036640">
    <property type="entry name" value="ABC1_TM_sf"/>
</dbReference>
<evidence type="ECO:0000313" key="10">
    <source>
        <dbReference type="EMBL" id="BAF86581.1"/>
    </source>
</evidence>
<reference evidence="10 11" key="5">
    <citation type="journal article" date="2010" name="Appl. Environ. Microbiol.">
        <title>phrR-like gene praR of Azorhizobium caulinodans ORS571 is essential for symbiosis with Sesbania rostrata and is involved in expression of reb genes.</title>
        <authorList>
            <person name="Akiba N."/>
            <person name="Aono T."/>
            <person name="Toyazaki H."/>
            <person name="Sato S."/>
            <person name="Oyaizu H."/>
        </authorList>
    </citation>
    <scope>NUCLEOTIDE SEQUENCE [LARGE SCALE GENOMIC DNA]</scope>
    <source>
        <strain evidence="11">ATCC 43989 / DSM 5975 / JCM 20966 / LMG 6465 / NBRC 14845 / NCIMB 13405 / ORS 571</strain>
    </source>
</reference>
<comment type="subcellular location">
    <subcellularLocation>
        <location evidence="1">Cell membrane</location>
        <topology evidence="1">Multi-pass membrane protein</topology>
    </subcellularLocation>
</comment>
<dbReference type="AlphaFoldDB" id="A8IMN2"/>
<dbReference type="RefSeq" id="WP_012169114.1">
    <property type="nucleotide sequence ID" value="NC_009937.1"/>
</dbReference>
<evidence type="ECO:0000256" key="5">
    <source>
        <dbReference type="ARBA" id="ARBA00022989"/>
    </source>
</evidence>
<dbReference type="Pfam" id="PF00005">
    <property type="entry name" value="ABC_tran"/>
    <property type="match status" value="1"/>
</dbReference>
<reference evidence="10 11" key="1">
    <citation type="journal article" date="2007" name="Appl. Environ. Microbiol.">
        <title>Rhizobial factors required for stem nodule maturation and maintenance in Sesbania rostrata-Azorhizobium caulinodans ORS571 symbiosis.</title>
        <authorList>
            <person name="Suzuki S."/>
            <person name="Aono T."/>
            <person name="Lee KB."/>
            <person name="Suzuki T."/>
            <person name="Liu CT."/>
            <person name="Miwa H."/>
            <person name="Wakao S."/>
            <person name="Iki T."/>
            <person name="Oyaizu H."/>
        </authorList>
    </citation>
    <scope>NUCLEOTIDE SEQUENCE [LARGE SCALE GENOMIC DNA]</scope>
    <source>
        <strain evidence="11">ATCC 43989 / DSM 5975 / JCM 20966 / LMG 6465 / NBRC 14845 / NCIMB 13405 / ORS 571</strain>
    </source>
</reference>
<evidence type="ECO:0000256" key="2">
    <source>
        <dbReference type="ARBA" id="ARBA00022692"/>
    </source>
</evidence>
<dbReference type="PANTHER" id="PTHR24221:SF654">
    <property type="entry name" value="ATP-BINDING CASSETTE SUB-FAMILY B MEMBER 6"/>
    <property type="match status" value="1"/>
</dbReference>
<gene>
    <name evidence="10" type="ordered locus">AZC_0583</name>
</gene>
<evidence type="ECO:0000256" key="1">
    <source>
        <dbReference type="ARBA" id="ARBA00004651"/>
    </source>
</evidence>
<dbReference type="SUPFAM" id="SSF52540">
    <property type="entry name" value="P-loop containing nucleoside triphosphate hydrolases"/>
    <property type="match status" value="1"/>
</dbReference>
<dbReference type="InterPro" id="IPR003439">
    <property type="entry name" value="ABC_transporter-like_ATP-bd"/>
</dbReference>
<dbReference type="KEGG" id="azc:AZC_0583"/>
<dbReference type="PROSITE" id="PS50893">
    <property type="entry name" value="ABC_TRANSPORTER_2"/>
    <property type="match status" value="1"/>
</dbReference>
<protein>
    <submittedName>
        <fullName evidence="10">ABC transporter ATP-binding/permease protein</fullName>
    </submittedName>
</protein>
<dbReference type="GO" id="GO:0005524">
    <property type="term" value="F:ATP binding"/>
    <property type="evidence" value="ECO:0007669"/>
    <property type="project" value="UniProtKB-KW"/>
</dbReference>
<reference evidence="11" key="2">
    <citation type="submission" date="2007-04" db="EMBL/GenBank/DDBJ databases">
        <title>Complete genome sequence of the nitrogen-fixing bacterium Azorhizobium caulinodans ORS571.</title>
        <authorList>
            <person name="Lee K.B."/>
            <person name="Backer P.D."/>
            <person name="Aono T."/>
            <person name="Liu C.T."/>
            <person name="Suzuki S."/>
            <person name="Suzuki T."/>
            <person name="Kaneko T."/>
            <person name="Yamada M."/>
            <person name="Tabata S."/>
            <person name="Kupfer D.M."/>
            <person name="Najar F.Z."/>
            <person name="Wiley G.B."/>
            <person name="Roe B."/>
            <person name="Binnewies T."/>
            <person name="Ussery D."/>
            <person name="Vereecke D."/>
            <person name="Gevers D."/>
            <person name="Holsters M."/>
            <person name="Oyaizu H."/>
        </authorList>
    </citation>
    <scope>NUCLEOTIDE SEQUENCE [LARGE SCALE GENOMIC DNA]</scope>
    <source>
        <strain evidence="11">ATCC 43989 / DSM 5975 / JCM 20966 / LMG 6465 / NBRC 14845 / NCIMB 13405 / ORS 571</strain>
    </source>
</reference>
<dbReference type="InterPro" id="IPR027417">
    <property type="entry name" value="P-loop_NTPase"/>
</dbReference>
<dbReference type="Proteomes" id="UP000000270">
    <property type="component" value="Chromosome"/>
</dbReference>
<feature type="transmembrane region" description="Helical" evidence="7">
    <location>
        <begin position="31"/>
        <end position="49"/>
    </location>
</feature>
<keyword evidence="2 7" id="KW-0812">Transmembrane</keyword>
<dbReference type="PROSITE" id="PS50929">
    <property type="entry name" value="ABC_TM1F"/>
    <property type="match status" value="1"/>
</dbReference>
<reference evidence="10 11" key="3">
    <citation type="journal article" date="2008" name="BMC Genomics">
        <title>The genome of the versatile nitrogen fixer Azorhizobium caulinodans ORS571.</title>
        <authorList>
            <person name="Lee KB."/>
            <person name="Backer P.D."/>
            <person name="Aono T."/>
            <person name="Liu CT."/>
            <person name="Suzuki S."/>
            <person name="Suzuki T."/>
            <person name="Kaneko T."/>
            <person name="Yamada M."/>
            <person name="Tabata S."/>
            <person name="Kupfer D.M."/>
            <person name="Najar F.Z."/>
            <person name="Wiley G.B."/>
            <person name="Roe B."/>
            <person name="Binnewies T.T."/>
            <person name="Ussery D.W."/>
            <person name="D'Haeze W."/>
            <person name="Herder J.D."/>
            <person name="Gevers D."/>
            <person name="Vereecke D."/>
            <person name="Holsters M."/>
            <person name="Oyaizu H."/>
        </authorList>
    </citation>
    <scope>NUCLEOTIDE SEQUENCE [LARGE SCALE GENOMIC DNA]</scope>
    <source>
        <strain evidence="11">ATCC 43989 / DSM 5975 / JCM 20966 / LMG 6465 / NBRC 14845 / NCIMB 13405 / ORS 571</strain>
    </source>
</reference>
<dbReference type="STRING" id="438753.AZC_0583"/>
<dbReference type="GO" id="GO:0140359">
    <property type="term" value="F:ABC-type transporter activity"/>
    <property type="evidence" value="ECO:0007669"/>
    <property type="project" value="InterPro"/>
</dbReference>
<feature type="domain" description="ABC transmembrane type-1" evidence="9">
    <location>
        <begin position="32"/>
        <end position="322"/>
    </location>
</feature>
<dbReference type="GO" id="GO:0016887">
    <property type="term" value="F:ATP hydrolysis activity"/>
    <property type="evidence" value="ECO:0007669"/>
    <property type="project" value="InterPro"/>
</dbReference>
<feature type="transmembrane region" description="Helical" evidence="7">
    <location>
        <begin position="179"/>
        <end position="198"/>
    </location>
</feature>
<keyword evidence="3" id="KW-0547">Nucleotide-binding</keyword>
<dbReference type="GO" id="GO:0045454">
    <property type="term" value="P:cell redox homeostasis"/>
    <property type="evidence" value="ECO:0007669"/>
    <property type="project" value="InterPro"/>
</dbReference>
<feature type="transmembrane region" description="Helical" evidence="7">
    <location>
        <begin position="263"/>
        <end position="283"/>
    </location>
</feature>
<dbReference type="EMBL" id="AP009384">
    <property type="protein sequence ID" value="BAF86581.1"/>
    <property type="molecule type" value="Genomic_DNA"/>
</dbReference>
<dbReference type="Gene3D" id="1.20.1560.10">
    <property type="entry name" value="ABC transporter type 1, transmembrane domain"/>
    <property type="match status" value="1"/>
</dbReference>
<keyword evidence="5 7" id="KW-1133">Transmembrane helix</keyword>
<dbReference type="GO" id="GO:0034040">
    <property type="term" value="F:ATPase-coupled lipid transmembrane transporter activity"/>
    <property type="evidence" value="ECO:0007669"/>
    <property type="project" value="TreeGrafter"/>
</dbReference>
<dbReference type="InterPro" id="IPR003593">
    <property type="entry name" value="AAA+_ATPase"/>
</dbReference>
<evidence type="ECO:0000256" key="6">
    <source>
        <dbReference type="ARBA" id="ARBA00023136"/>
    </source>
</evidence>
<feature type="transmembrane region" description="Helical" evidence="7">
    <location>
        <begin position="148"/>
        <end position="173"/>
    </location>
</feature>
<dbReference type="SUPFAM" id="SSF90123">
    <property type="entry name" value="ABC transporter transmembrane region"/>
    <property type="match status" value="1"/>
</dbReference>
<dbReference type="InterPro" id="IPR011527">
    <property type="entry name" value="ABC1_TM_dom"/>
</dbReference>
<name>A8IMN2_AZOC5</name>
<evidence type="ECO:0000256" key="7">
    <source>
        <dbReference type="SAM" id="Phobius"/>
    </source>
</evidence>
<dbReference type="SMART" id="SM00382">
    <property type="entry name" value="AAA"/>
    <property type="match status" value="1"/>
</dbReference>
<dbReference type="eggNOG" id="COG4987">
    <property type="taxonomic scope" value="Bacteria"/>
</dbReference>
<reference evidence="10 11" key="6">
    <citation type="journal article" date="2011" name="Appl. Environ. Microbiol.">
        <title>Involvement of the azorhizobial chromosome partition gene (parA) in the onset of bacteroid differentiation during Sesbania rostrata stem nodule development.</title>
        <authorList>
            <person name="Liu CT."/>
            <person name="Lee KB."/>
            <person name="Wang YS."/>
            <person name="Peng MH."/>
            <person name="Lee KT."/>
            <person name="Suzuki S."/>
            <person name="Suzuki T."/>
            <person name="Oyaizu H."/>
        </authorList>
    </citation>
    <scope>NUCLEOTIDE SEQUENCE [LARGE SCALE GENOMIC DNA]</scope>
    <source>
        <strain evidence="11">ATCC 43989 / DSM 5975 / JCM 20966 / LMG 6465 / NBRC 14845 / NCIMB 13405 / ORS 571</strain>
    </source>
</reference>
<dbReference type="HOGENOM" id="CLU_000604_84_9_5"/>
<feature type="domain" description="ABC transporter" evidence="8">
    <location>
        <begin position="352"/>
        <end position="569"/>
    </location>
</feature>
<evidence type="ECO:0000256" key="4">
    <source>
        <dbReference type="ARBA" id="ARBA00022840"/>
    </source>
</evidence>